<dbReference type="EC" id="6.6.1.2" evidence="2"/>
<gene>
    <name evidence="2" type="ORF">J2T57_004122</name>
</gene>
<keyword evidence="3" id="KW-1185">Reference proteome</keyword>
<dbReference type="InterPro" id="IPR051928">
    <property type="entry name" value="NorD/CobT"/>
</dbReference>
<evidence type="ECO:0000259" key="1">
    <source>
        <dbReference type="Pfam" id="PF11775"/>
    </source>
</evidence>
<dbReference type="SUPFAM" id="SSF53300">
    <property type="entry name" value="vWA-like"/>
    <property type="match status" value="1"/>
</dbReference>
<dbReference type="EMBL" id="JALJXV010000012">
    <property type="protein sequence ID" value="MCP1676948.1"/>
    <property type="molecule type" value="Genomic_DNA"/>
</dbReference>
<name>A0AAE3G9G8_9GAMM</name>
<evidence type="ECO:0000313" key="3">
    <source>
        <dbReference type="Proteomes" id="UP001205843"/>
    </source>
</evidence>
<dbReference type="PANTHER" id="PTHR41248:SF1">
    <property type="entry name" value="NORD PROTEIN"/>
    <property type="match status" value="1"/>
</dbReference>
<dbReference type="PIRSF" id="PIRSF031715">
    <property type="entry name" value="Cob_chel_CobT"/>
    <property type="match status" value="1"/>
</dbReference>
<dbReference type="InterPro" id="IPR036465">
    <property type="entry name" value="vWFA_dom_sf"/>
</dbReference>
<organism evidence="2 3">
    <name type="scientific">Natronocella acetinitrilica</name>
    <dbReference type="NCBI Taxonomy" id="414046"/>
    <lineage>
        <taxon>Bacteria</taxon>
        <taxon>Pseudomonadati</taxon>
        <taxon>Pseudomonadota</taxon>
        <taxon>Gammaproteobacteria</taxon>
        <taxon>Chromatiales</taxon>
        <taxon>Ectothiorhodospiraceae</taxon>
        <taxon>Natronocella</taxon>
    </lineage>
</organism>
<comment type="caution">
    <text evidence="2">The sequence shown here is derived from an EMBL/GenBank/DDBJ whole genome shotgun (WGS) entry which is preliminary data.</text>
</comment>
<dbReference type="PANTHER" id="PTHR41248">
    <property type="entry name" value="NORD PROTEIN"/>
    <property type="match status" value="1"/>
</dbReference>
<dbReference type="Proteomes" id="UP001205843">
    <property type="component" value="Unassembled WGS sequence"/>
</dbReference>
<reference evidence="2" key="1">
    <citation type="submission" date="2022-03" db="EMBL/GenBank/DDBJ databases">
        <title>Genomic Encyclopedia of Type Strains, Phase III (KMG-III): the genomes of soil and plant-associated and newly described type strains.</title>
        <authorList>
            <person name="Whitman W."/>
        </authorList>
    </citation>
    <scope>NUCLEOTIDE SEQUENCE</scope>
    <source>
        <strain evidence="2">ANL 6-2</strain>
    </source>
</reference>
<dbReference type="InterPro" id="IPR025861">
    <property type="entry name" value="CobT_VWA_dom"/>
</dbReference>
<feature type="domain" description="Cobalamin biosynthesis protein CobT VWA" evidence="1">
    <location>
        <begin position="361"/>
        <end position="547"/>
    </location>
</feature>
<dbReference type="Pfam" id="PF06213">
    <property type="entry name" value="CobT"/>
    <property type="match status" value="1"/>
</dbReference>
<protein>
    <submittedName>
        <fullName evidence="2">Cobaltochelatase CobT</fullName>
        <ecNumber evidence="2">6.6.1.2</ecNumber>
    </submittedName>
</protein>
<keyword evidence="2" id="KW-0436">Ligase</keyword>
<dbReference type="RefSeq" id="WP_253484530.1">
    <property type="nucleotide sequence ID" value="NZ_JALJXV010000012.1"/>
</dbReference>
<dbReference type="Pfam" id="PF11775">
    <property type="entry name" value="CobT_C"/>
    <property type="match status" value="1"/>
</dbReference>
<dbReference type="InterPro" id="IPR006538">
    <property type="entry name" value="CobT"/>
</dbReference>
<dbReference type="GO" id="GO:0009236">
    <property type="term" value="P:cobalamin biosynthetic process"/>
    <property type="evidence" value="ECO:0007669"/>
    <property type="project" value="InterPro"/>
</dbReference>
<evidence type="ECO:0000313" key="2">
    <source>
        <dbReference type="EMBL" id="MCP1676948.1"/>
    </source>
</evidence>
<dbReference type="AlphaFoldDB" id="A0AAE3G9G8"/>
<sequence>MARPQELARRQQQIEELCSAAIRALTGDAHLHFRSNRLYQAERPLPVNAPHLRLHPETDDFRAFRAFADGASLRIRYSCPDLHRRHLPEEPVERLIFELLEQLRAESLVPASLPGVRENLHRRFDAWSETYHKARLTETGLGILLYTVAQVCWARLTGNPVWEPTEGMLEHTRAALAPIIGAHLARLARTRHHQAEFAPHALAIARAVSNMIRNAVAEEGDDETNEAEDSAALAAFSLLLDFDNGDSDTLTVAASGHSKTVEASPGYRVFSRRHDREVNAADLVRKALLRDYRQQLDEWVGHQGINVRRLTRLLMAVLAVEDRDGRTFGEEQGNIDGRRLAQLISSPAERRLFWLDRYQPTSDCMVSLLVDCSGSMKEYANALAGIADILVRALEQAKVTTEVLGFTTGAWGGGRPRAEWMGRGRPKYPGRLNETCHMVFKDAGRNWRRARHDLAAFLKLDIYREGVDGEAIEWACSRMLAHGARRRILIVISDGCPTDGATGLANDEFYLGNHLREVVDRHTAQGDVEILGLGVGLDLSPYYQRCLATDLGQGLDNRLFFEIVQLIAGRHRR</sequence>
<accession>A0AAE3G9G8</accession>
<proteinExistence type="predicted"/>
<dbReference type="GO" id="GO:0051116">
    <property type="term" value="F:cobaltochelatase activity"/>
    <property type="evidence" value="ECO:0007669"/>
    <property type="project" value="UniProtKB-EC"/>
</dbReference>